<name>A0ABW9C6X6_9BURK</name>
<dbReference type="Proteomes" id="UP001629288">
    <property type="component" value="Unassembled WGS sequence"/>
</dbReference>
<dbReference type="Gene3D" id="3.60.110.10">
    <property type="entry name" value="Carbon-nitrogen hydrolase"/>
    <property type="match status" value="1"/>
</dbReference>
<accession>A0ABW9C6X6</accession>
<feature type="domain" description="CN hydrolase" evidence="2">
    <location>
        <begin position="5"/>
        <end position="272"/>
    </location>
</feature>
<dbReference type="InterPro" id="IPR044149">
    <property type="entry name" value="Nitrilases_CHs"/>
</dbReference>
<evidence type="ECO:0000259" key="2">
    <source>
        <dbReference type="PROSITE" id="PS50263"/>
    </source>
</evidence>
<evidence type="ECO:0000256" key="1">
    <source>
        <dbReference type="ARBA" id="ARBA00008129"/>
    </source>
</evidence>
<dbReference type="PANTHER" id="PTHR46044">
    <property type="entry name" value="NITRILASE"/>
    <property type="match status" value="1"/>
</dbReference>
<dbReference type="EMBL" id="JAQQDH010000010">
    <property type="protein sequence ID" value="MFM0447331.1"/>
    <property type="molecule type" value="Genomic_DNA"/>
</dbReference>
<sequence length="312" mass="34493">MEHVLRAAVVQTGSAMFDVERTLAKVEQNVVAASRQDSQLVVFPEAFLPAYPKGLHFGASVGERTPEGREEYRRYFDSAIEVPSVWTNRLGEIACDLKQYLVIGVIERDGGTLYCTVIFLAPDGMLVGKHRKLMPTAAERLIWGFGDGSTLPVFDTPFGRLGAVICWENYMPLLRMAMYAKGVQIYCAPTADSRPTWVSSMQHIAMEGRCFVLSACQHLRRSDAPESYAAVQGNDPDTILMRGGSCIVAPLGAVLAGPLFDEDALLVHELDLGDLARGKFDFDVVGHYARPDIFRLHVNEEASAPVHFEQKR</sequence>
<gene>
    <name evidence="3" type="ORF">PQR00_27375</name>
</gene>
<dbReference type="InterPro" id="IPR000132">
    <property type="entry name" value="Nitrilase/CN_hydratase_CS"/>
</dbReference>
<dbReference type="InterPro" id="IPR003010">
    <property type="entry name" value="C-N_Hydrolase"/>
</dbReference>
<dbReference type="PANTHER" id="PTHR46044:SF1">
    <property type="entry name" value="CN HYDROLASE DOMAIN-CONTAINING PROTEIN"/>
    <property type="match status" value="1"/>
</dbReference>
<organism evidence="3 4">
    <name type="scientific">Paraburkholderia strydomiana</name>
    <dbReference type="NCBI Taxonomy" id="1245417"/>
    <lineage>
        <taxon>Bacteria</taxon>
        <taxon>Pseudomonadati</taxon>
        <taxon>Pseudomonadota</taxon>
        <taxon>Betaproteobacteria</taxon>
        <taxon>Burkholderiales</taxon>
        <taxon>Burkholderiaceae</taxon>
        <taxon>Paraburkholderia</taxon>
    </lineage>
</organism>
<dbReference type="PROSITE" id="PS50263">
    <property type="entry name" value="CN_HYDROLASE"/>
    <property type="match status" value="1"/>
</dbReference>
<dbReference type="RefSeq" id="WP_408131043.1">
    <property type="nucleotide sequence ID" value="NZ_JAQQDH010000010.1"/>
</dbReference>
<dbReference type="Pfam" id="PF00795">
    <property type="entry name" value="CN_hydrolase"/>
    <property type="match status" value="1"/>
</dbReference>
<reference evidence="3 4" key="1">
    <citation type="journal article" date="2024" name="Chem. Sci.">
        <title>Discovery of megapolipeptins by genome mining of a Burkholderiales bacteria collection.</title>
        <authorList>
            <person name="Paulo B.S."/>
            <person name="Recchia M.J.J."/>
            <person name="Lee S."/>
            <person name="Fergusson C.H."/>
            <person name="Romanowski S.B."/>
            <person name="Hernandez A."/>
            <person name="Krull N."/>
            <person name="Liu D.Y."/>
            <person name="Cavanagh H."/>
            <person name="Bos A."/>
            <person name="Gray C.A."/>
            <person name="Murphy B.T."/>
            <person name="Linington R.G."/>
            <person name="Eustaquio A.S."/>
        </authorList>
    </citation>
    <scope>NUCLEOTIDE SEQUENCE [LARGE SCALE GENOMIC DNA]</scope>
    <source>
        <strain evidence="3 4">RL17-379-BIB-C</strain>
    </source>
</reference>
<dbReference type="PROSITE" id="PS00921">
    <property type="entry name" value="NITRIL_CHT_2"/>
    <property type="match status" value="1"/>
</dbReference>
<proteinExistence type="inferred from homology"/>
<dbReference type="SUPFAM" id="SSF56317">
    <property type="entry name" value="Carbon-nitrogen hydrolase"/>
    <property type="match status" value="1"/>
</dbReference>
<protein>
    <submittedName>
        <fullName evidence="3">Nitrilase</fullName>
    </submittedName>
</protein>
<comment type="caution">
    <text evidence="3">The sequence shown here is derived from an EMBL/GenBank/DDBJ whole genome shotgun (WGS) entry which is preliminary data.</text>
</comment>
<keyword evidence="4" id="KW-1185">Reference proteome</keyword>
<dbReference type="CDD" id="cd07564">
    <property type="entry name" value="nitrilases_CHs"/>
    <property type="match status" value="1"/>
</dbReference>
<dbReference type="InterPro" id="IPR036526">
    <property type="entry name" value="C-N_Hydrolase_sf"/>
</dbReference>
<comment type="similarity">
    <text evidence="1">Belongs to the carbon-nitrogen hydrolase superfamily. Nitrilase family.</text>
</comment>
<evidence type="ECO:0000313" key="3">
    <source>
        <dbReference type="EMBL" id="MFM0447331.1"/>
    </source>
</evidence>
<evidence type="ECO:0000313" key="4">
    <source>
        <dbReference type="Proteomes" id="UP001629288"/>
    </source>
</evidence>